<name>A0A415E6W0_9FIRM</name>
<dbReference type="STRING" id="1776384.GCA_900086585_02865"/>
<evidence type="ECO:0000256" key="4">
    <source>
        <dbReference type="ARBA" id="ARBA00022692"/>
    </source>
</evidence>
<dbReference type="RefSeq" id="WP_118333635.1">
    <property type="nucleotide sequence ID" value="NZ_AP025567.1"/>
</dbReference>
<accession>A0A415E6W0</accession>
<dbReference type="Pfam" id="PF00939">
    <property type="entry name" value="Na_sulph_symp"/>
    <property type="match status" value="1"/>
</dbReference>
<evidence type="ECO:0000256" key="8">
    <source>
        <dbReference type="SAM" id="Phobius"/>
    </source>
</evidence>
<dbReference type="GO" id="GO:0008514">
    <property type="term" value="F:organic anion transmembrane transporter activity"/>
    <property type="evidence" value="ECO:0007669"/>
    <property type="project" value="UniProtKB-ARBA"/>
</dbReference>
<feature type="transmembrane region" description="Helical" evidence="8">
    <location>
        <begin position="366"/>
        <end position="385"/>
    </location>
</feature>
<evidence type="ECO:0000313" key="10">
    <source>
        <dbReference type="Proteomes" id="UP000284841"/>
    </source>
</evidence>
<organism evidence="9 10">
    <name type="scientific">Emergencia timonensis</name>
    <dbReference type="NCBI Taxonomy" id="1776384"/>
    <lineage>
        <taxon>Bacteria</taxon>
        <taxon>Bacillati</taxon>
        <taxon>Bacillota</taxon>
        <taxon>Clostridia</taxon>
        <taxon>Peptostreptococcales</taxon>
        <taxon>Anaerovoracaceae</taxon>
        <taxon>Emergencia</taxon>
    </lineage>
</organism>
<feature type="transmembrane region" description="Helical" evidence="8">
    <location>
        <begin position="392"/>
        <end position="409"/>
    </location>
</feature>
<sequence length="481" mass="50741">MEFKLSQKIGLFLGPIAAIILCILPGGIPGLAPIGVKALALTLWMVIWWVTSALPIWVTALLPIAGSIVLNLAGMEVTEEGVNAYGSYAAPVTMMCLGVFVLGAVIEKWNLHRRIALSIINMVGGRPSMIVFGFGLATAVISMFMSNTTAVAMLLPIAIALISQLGMTKKDGFSVALILVVAYAASIGGMATLIGSGTNLSAVGLIKELTGISMSFTDWLIIGLPFTIVLLPLATLLICKMFKVGQTDLGDTKVIREELKALGKMSKGEKISTVYLLVAILGFALNDQVAKLLPFISNEGFAIVLLVASFVIPVNWKKGEFLMDSKTALEKTSWSTFILLGGALTLGGIFKNAGIAAWIAEGLGFLASWPPILVIIFLCVVVAILTEVVSNFVVVAAFLPAISGLAVTIGMNPMFLMMAVSLSASFAFMLPTGTPPNALVFGSGYIEMKDLMKGGFVVKVLGIVIFPVIMYAVAAPLSPLF</sequence>
<dbReference type="GO" id="GO:0005886">
    <property type="term" value="C:plasma membrane"/>
    <property type="evidence" value="ECO:0007669"/>
    <property type="project" value="TreeGrafter"/>
</dbReference>
<feature type="transmembrane region" description="Helical" evidence="8">
    <location>
        <begin position="454"/>
        <end position="474"/>
    </location>
</feature>
<evidence type="ECO:0000256" key="3">
    <source>
        <dbReference type="ARBA" id="ARBA00020150"/>
    </source>
</evidence>
<evidence type="ECO:0000313" key="9">
    <source>
        <dbReference type="EMBL" id="RHJ89516.1"/>
    </source>
</evidence>
<evidence type="ECO:0000256" key="1">
    <source>
        <dbReference type="ARBA" id="ARBA00004141"/>
    </source>
</evidence>
<feature type="transmembrane region" description="Helical" evidence="8">
    <location>
        <begin position="12"/>
        <end position="34"/>
    </location>
</feature>
<evidence type="ECO:0000256" key="2">
    <source>
        <dbReference type="ARBA" id="ARBA00006772"/>
    </source>
</evidence>
<reference evidence="9 10" key="1">
    <citation type="submission" date="2018-08" db="EMBL/GenBank/DDBJ databases">
        <title>A genome reference for cultivated species of the human gut microbiota.</title>
        <authorList>
            <person name="Zou Y."/>
            <person name="Xue W."/>
            <person name="Luo G."/>
        </authorList>
    </citation>
    <scope>NUCLEOTIDE SEQUENCE [LARGE SCALE GENOMIC DNA]</scope>
    <source>
        <strain evidence="9 10">AM07-24</strain>
    </source>
</reference>
<comment type="similarity">
    <text evidence="2">Belongs to the SLC13A/DASS transporter (TC 2.A.47) family. NADC subfamily.</text>
</comment>
<feature type="transmembrane region" description="Helical" evidence="8">
    <location>
        <begin position="274"/>
        <end position="294"/>
    </location>
</feature>
<keyword evidence="6 8" id="KW-0472">Membrane</keyword>
<feature type="transmembrane region" description="Helical" evidence="8">
    <location>
        <begin position="127"/>
        <end position="145"/>
    </location>
</feature>
<dbReference type="GO" id="GO:1905039">
    <property type="term" value="P:carboxylic acid transmembrane transport"/>
    <property type="evidence" value="ECO:0007669"/>
    <property type="project" value="UniProtKB-ARBA"/>
</dbReference>
<dbReference type="Proteomes" id="UP000284841">
    <property type="component" value="Unassembled WGS sequence"/>
</dbReference>
<evidence type="ECO:0000256" key="5">
    <source>
        <dbReference type="ARBA" id="ARBA00022989"/>
    </source>
</evidence>
<gene>
    <name evidence="9" type="ORF">DW099_02790</name>
</gene>
<feature type="transmembrane region" description="Helical" evidence="8">
    <location>
        <begin position="300"/>
        <end position="316"/>
    </location>
</feature>
<comment type="subcellular location">
    <subcellularLocation>
        <location evidence="1">Membrane</location>
        <topology evidence="1">Multi-pass membrane protein</topology>
    </subcellularLocation>
</comment>
<feature type="transmembrane region" description="Helical" evidence="8">
    <location>
        <begin position="337"/>
        <end position="360"/>
    </location>
</feature>
<comment type="caution">
    <text evidence="9">The sequence shown here is derived from an EMBL/GenBank/DDBJ whole genome shotgun (WGS) entry which is preliminary data.</text>
</comment>
<evidence type="ECO:0000256" key="6">
    <source>
        <dbReference type="ARBA" id="ARBA00023136"/>
    </source>
</evidence>
<keyword evidence="5 8" id="KW-1133">Transmembrane helix</keyword>
<keyword evidence="10" id="KW-1185">Reference proteome</keyword>
<dbReference type="PANTHER" id="PTHR10283">
    <property type="entry name" value="SOLUTE CARRIER FAMILY 13 MEMBER"/>
    <property type="match status" value="1"/>
</dbReference>
<dbReference type="NCBIfam" id="TIGR00785">
    <property type="entry name" value="dass"/>
    <property type="match status" value="1"/>
</dbReference>
<feature type="transmembrane region" description="Helical" evidence="8">
    <location>
        <begin position="151"/>
        <end position="168"/>
    </location>
</feature>
<feature type="transmembrane region" description="Helical" evidence="8">
    <location>
        <begin position="175"/>
        <end position="196"/>
    </location>
</feature>
<proteinExistence type="inferred from homology"/>
<evidence type="ECO:0000256" key="7">
    <source>
        <dbReference type="ARBA" id="ARBA00031174"/>
    </source>
</evidence>
<keyword evidence="4 8" id="KW-0812">Transmembrane</keyword>
<dbReference type="PANTHER" id="PTHR10283:SF82">
    <property type="entry name" value="SOLUTE CARRIER FAMILY 13 MEMBER 2"/>
    <property type="match status" value="1"/>
</dbReference>
<feature type="transmembrane region" description="Helical" evidence="8">
    <location>
        <begin position="216"/>
        <end position="239"/>
    </location>
</feature>
<feature type="transmembrane region" description="Helical" evidence="8">
    <location>
        <begin position="46"/>
        <end position="73"/>
    </location>
</feature>
<dbReference type="OrthoDB" id="37272at2"/>
<dbReference type="EMBL" id="QRMS01000001">
    <property type="protein sequence ID" value="RHJ89516.1"/>
    <property type="molecule type" value="Genomic_DNA"/>
</dbReference>
<dbReference type="AlphaFoldDB" id="A0A415E6W0"/>
<protein>
    <recommendedName>
        <fullName evidence="3">Sodium-dependent dicarboxylate transporter SdcS</fullName>
    </recommendedName>
    <alternativeName>
        <fullName evidence="7">Na(+)/dicarboxylate symporter</fullName>
    </alternativeName>
</protein>
<feature type="transmembrane region" description="Helical" evidence="8">
    <location>
        <begin position="85"/>
        <end position="106"/>
    </location>
</feature>
<dbReference type="InterPro" id="IPR001898">
    <property type="entry name" value="SLC13A/DASS"/>
</dbReference>